<keyword evidence="1" id="KW-1133">Transmembrane helix</keyword>
<organism evidence="3 4">
    <name type="scientific">Arthrobacter cavernae</name>
    <dbReference type="NCBI Taxonomy" id="2817681"/>
    <lineage>
        <taxon>Bacteria</taxon>
        <taxon>Bacillati</taxon>
        <taxon>Actinomycetota</taxon>
        <taxon>Actinomycetes</taxon>
        <taxon>Micrococcales</taxon>
        <taxon>Micrococcaceae</taxon>
        <taxon>Arthrobacter</taxon>
    </lineage>
</organism>
<reference evidence="3" key="1">
    <citation type="submission" date="2021-03" db="EMBL/GenBank/DDBJ databases">
        <title>A new species, PO-11, isolated from a karst cave deposit.</title>
        <authorList>
            <person name="Zhaoxiaoyong W."/>
        </authorList>
    </citation>
    <scope>NUCLEOTIDE SEQUENCE</scope>
    <source>
        <strain evidence="3">PO-11</strain>
    </source>
</reference>
<evidence type="ECO:0000313" key="3">
    <source>
        <dbReference type="EMBL" id="MBO1266710.1"/>
    </source>
</evidence>
<keyword evidence="1" id="KW-0812">Transmembrane</keyword>
<evidence type="ECO:0000313" key="4">
    <source>
        <dbReference type="Proteomes" id="UP000664164"/>
    </source>
</evidence>
<gene>
    <name evidence="3" type="ORF">J1902_01720</name>
</gene>
<keyword evidence="4" id="KW-1185">Reference proteome</keyword>
<evidence type="ECO:0000256" key="1">
    <source>
        <dbReference type="SAM" id="Phobius"/>
    </source>
</evidence>
<sequence>MRRFLALVALVAAVLGFTHLGVMTPALAEGEEGKKVTICHATGSETNPFVEITISVNAVKAHENHQGLEDIIPAPAAGCPGAVVPPVVDPPAVVPPVTPPTVVVPPAAPPTVVVPPAAPPAAVPPVAPPAAVPAPMGVGAAAPAAMNPGFDAQTAVGERTEAATPLSLAGLAMLLMAGTIVALRRRARTR</sequence>
<feature type="signal peptide" evidence="2">
    <location>
        <begin position="1"/>
        <end position="28"/>
    </location>
</feature>
<evidence type="ECO:0000256" key="2">
    <source>
        <dbReference type="SAM" id="SignalP"/>
    </source>
</evidence>
<protein>
    <recommendedName>
        <fullName evidence="5">LPXTG cell wall anchor domain-containing protein</fullName>
    </recommendedName>
</protein>
<keyword evidence="1" id="KW-0472">Membrane</keyword>
<dbReference type="Proteomes" id="UP000664164">
    <property type="component" value="Unassembled WGS sequence"/>
</dbReference>
<proteinExistence type="predicted"/>
<dbReference type="AlphaFoldDB" id="A0A939HE66"/>
<feature type="chain" id="PRO_5036817708" description="LPXTG cell wall anchor domain-containing protein" evidence="2">
    <location>
        <begin position="29"/>
        <end position="190"/>
    </location>
</feature>
<keyword evidence="2" id="KW-0732">Signal</keyword>
<dbReference type="RefSeq" id="WP_207614514.1">
    <property type="nucleotide sequence ID" value="NZ_JAFNLL010000002.1"/>
</dbReference>
<dbReference type="EMBL" id="JAFNLL010000002">
    <property type="protein sequence ID" value="MBO1266710.1"/>
    <property type="molecule type" value="Genomic_DNA"/>
</dbReference>
<name>A0A939HE66_9MICC</name>
<evidence type="ECO:0008006" key="5">
    <source>
        <dbReference type="Google" id="ProtNLM"/>
    </source>
</evidence>
<feature type="transmembrane region" description="Helical" evidence="1">
    <location>
        <begin position="162"/>
        <end position="183"/>
    </location>
</feature>
<accession>A0A939HE66</accession>
<comment type="caution">
    <text evidence="3">The sequence shown here is derived from an EMBL/GenBank/DDBJ whole genome shotgun (WGS) entry which is preliminary data.</text>
</comment>